<keyword evidence="7" id="KW-0325">Glycoprotein</keyword>
<gene>
    <name evidence="12" type="ORF">Cadr_000028557</name>
</gene>
<keyword evidence="3" id="KW-0964">Secreted</keyword>
<dbReference type="Proteomes" id="UP000299084">
    <property type="component" value="Unassembled WGS sequence"/>
</dbReference>
<evidence type="ECO:0000313" key="13">
    <source>
        <dbReference type="Proteomes" id="UP000299084"/>
    </source>
</evidence>
<dbReference type="PANTHER" id="PTHR10970:SF2">
    <property type="entry name" value="CLUSTERIN-LIKE PROTEIN 1"/>
    <property type="match status" value="1"/>
</dbReference>
<dbReference type="AlphaFoldDB" id="A0A5N4CHF3"/>
<accession>A0A5N4CHF3</accession>
<dbReference type="PANTHER" id="PTHR10970">
    <property type="entry name" value="CLUSTERIN"/>
    <property type="match status" value="1"/>
</dbReference>
<feature type="compositionally biased region" description="Polar residues" evidence="9">
    <location>
        <begin position="458"/>
        <end position="469"/>
    </location>
</feature>
<feature type="domain" description="Clusterin N-terminal" evidence="10">
    <location>
        <begin position="52"/>
        <end position="223"/>
    </location>
</feature>
<comment type="subcellular location">
    <subcellularLocation>
        <location evidence="1">Secreted</location>
    </subcellularLocation>
</comment>
<evidence type="ECO:0000256" key="3">
    <source>
        <dbReference type="ARBA" id="ARBA00022525"/>
    </source>
</evidence>
<dbReference type="SMART" id="SM00030">
    <property type="entry name" value="CLb"/>
    <property type="match status" value="1"/>
</dbReference>
<evidence type="ECO:0000256" key="1">
    <source>
        <dbReference type="ARBA" id="ARBA00004613"/>
    </source>
</evidence>
<keyword evidence="13" id="KW-1185">Reference proteome</keyword>
<dbReference type="GO" id="GO:0005615">
    <property type="term" value="C:extracellular space"/>
    <property type="evidence" value="ECO:0007669"/>
    <property type="project" value="TreeGrafter"/>
</dbReference>
<reference evidence="12 13" key="1">
    <citation type="journal article" date="2019" name="Mol. Ecol. Resour.">
        <title>Improving Illumina assemblies with Hi-C and long reads: an example with the North African dromedary.</title>
        <authorList>
            <person name="Elbers J.P."/>
            <person name="Rogers M.F."/>
            <person name="Perelman P.L."/>
            <person name="Proskuryakova A.A."/>
            <person name="Serdyukova N.A."/>
            <person name="Johnson W.E."/>
            <person name="Horin P."/>
            <person name="Corander J."/>
            <person name="Murphy D."/>
            <person name="Burger P.A."/>
        </authorList>
    </citation>
    <scope>NUCLEOTIDE SEQUENCE [LARGE SCALE GENOMIC DNA]</scope>
    <source>
        <strain evidence="12">Drom800</strain>
        <tissue evidence="12">Blood</tissue>
    </source>
</reference>
<dbReference type="InterPro" id="IPR016014">
    <property type="entry name" value="Clusterin_N"/>
</dbReference>
<evidence type="ECO:0000313" key="12">
    <source>
        <dbReference type="EMBL" id="KAB1258338.1"/>
    </source>
</evidence>
<sequence>MPPGGSTCTHMSDRLIAPRGYFCVRIRVAFGAIRLNSEGKKTKINLSYGLSQRKKLRRNLLGFSEAGEIDVDEEVKKALIGMKQMRILMERRGEEHSNLMRTLKKCREEKQKENKCISFFVPYPTPQIEQFLWKIYQFLFPFNEDNEKDLPVSEQFIEEDAQLIQIENVFSQLTVAVRFLYNRSFHVFKQMQQEFDQAFQSYFMSDTDLIEPYFFPALAKEPTRKAHVGPHWDIPSFFQRFCNFSLSVYRSVSATVTEMLNAIEDLSKQDKGKTKILKVLVGKWNDIVSTPLKFRLSNDTNVKMLCYLQTLTTAARVRKCCLCGAGDCVENLTRIHQNVSNFTQDAKNVRITSGKSHEKGKSKTLSLLDCPDVPELHTKVDEALELVNVSNQQYNQVLQMTQHHLEDTAYLMEKMRQQFGWVTELANLTPAPGNIFNSTKVRSDASYSRQAELPLQLSPENPKTYKTIQ</sequence>
<feature type="region of interest" description="Disordered" evidence="9">
    <location>
        <begin position="447"/>
        <end position="469"/>
    </location>
</feature>
<dbReference type="GO" id="GO:0005634">
    <property type="term" value="C:nucleus"/>
    <property type="evidence" value="ECO:0007669"/>
    <property type="project" value="TreeGrafter"/>
</dbReference>
<evidence type="ECO:0000256" key="4">
    <source>
        <dbReference type="ARBA" id="ARBA00022729"/>
    </source>
</evidence>
<comment type="caution">
    <text evidence="12">The sequence shown here is derived from an EMBL/GenBank/DDBJ whole genome shotgun (WGS) entry which is preliminary data.</text>
</comment>
<dbReference type="InterPro" id="IPR000753">
    <property type="entry name" value="Clusterin-like"/>
</dbReference>
<keyword evidence="5" id="KW-0175">Coiled coil</keyword>
<comment type="similarity">
    <text evidence="2 8">Belongs to the clusterin family.</text>
</comment>
<dbReference type="EMBL" id="JWIN03000024">
    <property type="protein sequence ID" value="KAB1258338.1"/>
    <property type="molecule type" value="Genomic_DNA"/>
</dbReference>
<dbReference type="InterPro" id="IPR016015">
    <property type="entry name" value="Clusterin_C"/>
</dbReference>
<dbReference type="SMART" id="SM00035">
    <property type="entry name" value="CLa"/>
    <property type="match status" value="1"/>
</dbReference>
<evidence type="ECO:0000256" key="6">
    <source>
        <dbReference type="ARBA" id="ARBA00023157"/>
    </source>
</evidence>
<name>A0A5N4CHF3_CAMDR</name>
<dbReference type="GO" id="GO:0051787">
    <property type="term" value="F:misfolded protein binding"/>
    <property type="evidence" value="ECO:0007669"/>
    <property type="project" value="TreeGrafter"/>
</dbReference>
<evidence type="ECO:0000256" key="5">
    <source>
        <dbReference type="ARBA" id="ARBA00023054"/>
    </source>
</evidence>
<keyword evidence="4" id="KW-0732">Signal</keyword>
<keyword evidence="6" id="KW-1015">Disulfide bond</keyword>
<protein>
    <recommendedName>
        <fullName evidence="8">Clusterin</fullName>
    </recommendedName>
</protein>
<dbReference type="Pfam" id="PF01093">
    <property type="entry name" value="Clusterin"/>
    <property type="match status" value="3"/>
</dbReference>
<evidence type="ECO:0000259" key="11">
    <source>
        <dbReference type="SMART" id="SM00035"/>
    </source>
</evidence>
<organism evidence="12 13">
    <name type="scientific">Camelus dromedarius</name>
    <name type="common">Dromedary</name>
    <name type="synonym">Arabian camel</name>
    <dbReference type="NCBI Taxonomy" id="9838"/>
    <lineage>
        <taxon>Eukaryota</taxon>
        <taxon>Metazoa</taxon>
        <taxon>Chordata</taxon>
        <taxon>Craniata</taxon>
        <taxon>Vertebrata</taxon>
        <taxon>Euteleostomi</taxon>
        <taxon>Mammalia</taxon>
        <taxon>Eutheria</taxon>
        <taxon>Laurasiatheria</taxon>
        <taxon>Artiodactyla</taxon>
        <taxon>Tylopoda</taxon>
        <taxon>Camelidae</taxon>
        <taxon>Camelus</taxon>
    </lineage>
</organism>
<evidence type="ECO:0000256" key="2">
    <source>
        <dbReference type="ARBA" id="ARBA00010069"/>
    </source>
</evidence>
<evidence type="ECO:0000259" key="10">
    <source>
        <dbReference type="SMART" id="SM00030"/>
    </source>
</evidence>
<evidence type="ECO:0000256" key="7">
    <source>
        <dbReference type="ARBA" id="ARBA00023180"/>
    </source>
</evidence>
<evidence type="ECO:0000256" key="8">
    <source>
        <dbReference type="RuleBase" id="RU000629"/>
    </source>
</evidence>
<feature type="domain" description="Clusterin C-terminal" evidence="11">
    <location>
        <begin position="224"/>
        <end position="466"/>
    </location>
</feature>
<proteinExistence type="inferred from homology"/>
<evidence type="ECO:0000256" key="9">
    <source>
        <dbReference type="SAM" id="MobiDB-lite"/>
    </source>
</evidence>